<dbReference type="Proteomes" id="UP000828390">
    <property type="component" value="Unassembled WGS sequence"/>
</dbReference>
<gene>
    <name evidence="1" type="ORF">DPMN_109221</name>
</gene>
<reference evidence="1" key="2">
    <citation type="submission" date="2020-11" db="EMBL/GenBank/DDBJ databases">
        <authorList>
            <person name="McCartney M.A."/>
            <person name="Auch B."/>
            <person name="Kono T."/>
            <person name="Mallez S."/>
            <person name="Becker A."/>
            <person name="Gohl D.M."/>
            <person name="Silverstein K.A.T."/>
            <person name="Koren S."/>
            <person name="Bechman K.B."/>
            <person name="Herman A."/>
            <person name="Abrahante J.E."/>
            <person name="Garbe J."/>
        </authorList>
    </citation>
    <scope>NUCLEOTIDE SEQUENCE</scope>
    <source>
        <strain evidence="1">Duluth1</strain>
        <tissue evidence="1">Whole animal</tissue>
    </source>
</reference>
<comment type="caution">
    <text evidence="1">The sequence shown here is derived from an EMBL/GenBank/DDBJ whole genome shotgun (WGS) entry which is preliminary data.</text>
</comment>
<sequence length="57" mass="6480">MDEPVSVVTNRFSKLKWSLEKICVQISASADEMETINFVIHVIDPDVKMGDPKTWNS</sequence>
<dbReference type="EMBL" id="JAIWYP010000004">
    <property type="protein sequence ID" value="KAH3835853.1"/>
    <property type="molecule type" value="Genomic_DNA"/>
</dbReference>
<proteinExistence type="predicted"/>
<evidence type="ECO:0000313" key="1">
    <source>
        <dbReference type="EMBL" id="KAH3835853.1"/>
    </source>
</evidence>
<reference evidence="1" key="1">
    <citation type="journal article" date="2019" name="bioRxiv">
        <title>The Genome of the Zebra Mussel, Dreissena polymorpha: A Resource for Invasive Species Research.</title>
        <authorList>
            <person name="McCartney M.A."/>
            <person name="Auch B."/>
            <person name="Kono T."/>
            <person name="Mallez S."/>
            <person name="Zhang Y."/>
            <person name="Obille A."/>
            <person name="Becker A."/>
            <person name="Abrahante J.E."/>
            <person name="Garbe J."/>
            <person name="Badalamenti J.P."/>
            <person name="Herman A."/>
            <person name="Mangelson H."/>
            <person name="Liachko I."/>
            <person name="Sullivan S."/>
            <person name="Sone E.D."/>
            <person name="Koren S."/>
            <person name="Silverstein K.A.T."/>
            <person name="Beckman K.B."/>
            <person name="Gohl D.M."/>
        </authorList>
    </citation>
    <scope>NUCLEOTIDE SEQUENCE</scope>
    <source>
        <strain evidence="1">Duluth1</strain>
        <tissue evidence="1">Whole animal</tissue>
    </source>
</reference>
<name>A0A9D4K9W8_DREPO</name>
<protein>
    <submittedName>
        <fullName evidence="1">Uncharacterized protein</fullName>
    </submittedName>
</protein>
<dbReference type="AlphaFoldDB" id="A0A9D4K9W8"/>
<evidence type="ECO:0000313" key="2">
    <source>
        <dbReference type="Proteomes" id="UP000828390"/>
    </source>
</evidence>
<keyword evidence="2" id="KW-1185">Reference proteome</keyword>
<organism evidence="1 2">
    <name type="scientific">Dreissena polymorpha</name>
    <name type="common">Zebra mussel</name>
    <name type="synonym">Mytilus polymorpha</name>
    <dbReference type="NCBI Taxonomy" id="45954"/>
    <lineage>
        <taxon>Eukaryota</taxon>
        <taxon>Metazoa</taxon>
        <taxon>Spiralia</taxon>
        <taxon>Lophotrochozoa</taxon>
        <taxon>Mollusca</taxon>
        <taxon>Bivalvia</taxon>
        <taxon>Autobranchia</taxon>
        <taxon>Heteroconchia</taxon>
        <taxon>Euheterodonta</taxon>
        <taxon>Imparidentia</taxon>
        <taxon>Neoheterodontei</taxon>
        <taxon>Myida</taxon>
        <taxon>Dreissenoidea</taxon>
        <taxon>Dreissenidae</taxon>
        <taxon>Dreissena</taxon>
    </lineage>
</organism>
<accession>A0A9D4K9W8</accession>